<proteinExistence type="predicted"/>
<feature type="transmembrane region" description="Helical" evidence="5">
    <location>
        <begin position="410"/>
        <end position="434"/>
    </location>
</feature>
<keyword evidence="3 5" id="KW-1133">Transmembrane helix</keyword>
<dbReference type="CDD" id="cd17321">
    <property type="entry name" value="MFS_MMR_MDR_like"/>
    <property type="match status" value="1"/>
</dbReference>
<dbReference type="SUPFAM" id="SSF103473">
    <property type="entry name" value="MFS general substrate transporter"/>
    <property type="match status" value="1"/>
</dbReference>
<dbReference type="GO" id="GO:0005886">
    <property type="term" value="C:plasma membrane"/>
    <property type="evidence" value="ECO:0007669"/>
    <property type="project" value="UniProtKB-SubCell"/>
</dbReference>
<dbReference type="GO" id="GO:0022857">
    <property type="term" value="F:transmembrane transporter activity"/>
    <property type="evidence" value="ECO:0007669"/>
    <property type="project" value="InterPro"/>
</dbReference>
<feature type="transmembrane region" description="Helical" evidence="5">
    <location>
        <begin position="316"/>
        <end position="335"/>
    </location>
</feature>
<dbReference type="PANTHER" id="PTHR42718">
    <property type="entry name" value="MAJOR FACILITATOR SUPERFAMILY MULTIDRUG TRANSPORTER MFSC"/>
    <property type="match status" value="1"/>
</dbReference>
<feature type="transmembrane region" description="Helical" evidence="5">
    <location>
        <begin position="347"/>
        <end position="371"/>
    </location>
</feature>
<feature type="transmembrane region" description="Helical" evidence="5">
    <location>
        <begin position="187"/>
        <end position="205"/>
    </location>
</feature>
<dbReference type="Pfam" id="PF07690">
    <property type="entry name" value="MFS_1"/>
    <property type="match status" value="1"/>
</dbReference>
<keyword evidence="8" id="KW-1185">Reference proteome</keyword>
<feature type="transmembrane region" description="Helical" evidence="5">
    <location>
        <begin position="255"/>
        <end position="278"/>
    </location>
</feature>
<evidence type="ECO:0000256" key="1">
    <source>
        <dbReference type="ARBA" id="ARBA00004651"/>
    </source>
</evidence>
<dbReference type="AlphaFoldDB" id="A0A2A9D1V8"/>
<evidence type="ECO:0000313" key="8">
    <source>
        <dbReference type="Proteomes" id="UP000224915"/>
    </source>
</evidence>
<feature type="transmembrane region" description="Helical" evidence="5">
    <location>
        <begin position="70"/>
        <end position="90"/>
    </location>
</feature>
<organism evidence="7 8">
    <name type="scientific">Serinibacter salmoneus</name>
    <dbReference type="NCBI Taxonomy" id="556530"/>
    <lineage>
        <taxon>Bacteria</taxon>
        <taxon>Bacillati</taxon>
        <taxon>Actinomycetota</taxon>
        <taxon>Actinomycetes</taxon>
        <taxon>Micrococcales</taxon>
        <taxon>Beutenbergiaceae</taxon>
        <taxon>Serinibacter</taxon>
    </lineage>
</organism>
<evidence type="ECO:0000313" key="7">
    <source>
        <dbReference type="EMBL" id="PFG19932.1"/>
    </source>
</evidence>
<evidence type="ECO:0000256" key="5">
    <source>
        <dbReference type="SAM" id="Phobius"/>
    </source>
</evidence>
<dbReference type="InterPro" id="IPR036259">
    <property type="entry name" value="MFS_trans_sf"/>
</dbReference>
<evidence type="ECO:0000256" key="4">
    <source>
        <dbReference type="ARBA" id="ARBA00023136"/>
    </source>
</evidence>
<accession>A0A2A9D1V8</accession>
<dbReference type="PANTHER" id="PTHR42718:SF42">
    <property type="entry name" value="EXPORT PROTEIN"/>
    <property type="match status" value="1"/>
</dbReference>
<feature type="transmembrane region" description="Helical" evidence="5">
    <location>
        <begin position="155"/>
        <end position="175"/>
    </location>
</feature>
<feature type="transmembrane region" description="Helical" evidence="5">
    <location>
        <begin position="284"/>
        <end position="304"/>
    </location>
</feature>
<dbReference type="PROSITE" id="PS50850">
    <property type="entry name" value="MFS"/>
    <property type="match status" value="1"/>
</dbReference>
<dbReference type="InterPro" id="IPR011701">
    <property type="entry name" value="MFS"/>
</dbReference>
<dbReference type="Gene3D" id="1.20.1720.10">
    <property type="entry name" value="Multidrug resistance protein D"/>
    <property type="match status" value="1"/>
</dbReference>
<dbReference type="InterPro" id="IPR020846">
    <property type="entry name" value="MFS_dom"/>
</dbReference>
<evidence type="ECO:0000256" key="2">
    <source>
        <dbReference type="ARBA" id="ARBA00022692"/>
    </source>
</evidence>
<feature type="transmembrane region" description="Helical" evidence="5">
    <location>
        <begin position="43"/>
        <end position="63"/>
    </location>
</feature>
<keyword evidence="2 5" id="KW-0812">Transmembrane</keyword>
<dbReference type="EMBL" id="PDJD01000001">
    <property type="protein sequence ID" value="PFG19932.1"/>
    <property type="molecule type" value="Genomic_DNA"/>
</dbReference>
<sequence length="450" mass="45940">MIVVAILAAFVPFLDGAVVNVALPAIRDDLGGGLTTQQWVVDGYLLTLGSLILLSGSLADAYGRVRIMRIGLIAFGLASIACAIAPTAGFLIAARLAQGAAGALLVPSALALIVQEFRGVAQSAAIGTWTAWTSGAMIAGPVLGGVLVDLQDWRAVFWINVLPLAVTLWLLRGLGVEERPRAPRLDAAGAALAAVGLGGTVLALIEVPRLGASHPLVIVSAAAGVGCLVAFAWWETRARHPMVPPSLLRIRNVAWGNLATLAIYGALSLGSFALTVFVQETAGYSATQAGLASLPPTLLLLLLAPRVGRLAGRYGPRLFMTVGPLVSAVGYLLLLRATDQAPYWSDLFPGIVTFGLGLALTVSPLTSAILGAVPPEHAGVGSAVNNAVARIAGLVAVAMVGLITTQLDTAGFHAVALACAALFAIGAAVSWVGIRNPGPEAAALEPARAD</sequence>
<comment type="subcellular location">
    <subcellularLocation>
        <location evidence="1">Cell membrane</location>
        <topology evidence="1">Multi-pass membrane protein</topology>
    </subcellularLocation>
</comment>
<feature type="transmembrane region" description="Helical" evidence="5">
    <location>
        <begin position="383"/>
        <end position="404"/>
    </location>
</feature>
<evidence type="ECO:0000256" key="3">
    <source>
        <dbReference type="ARBA" id="ARBA00022989"/>
    </source>
</evidence>
<dbReference type="Gene3D" id="1.20.1250.20">
    <property type="entry name" value="MFS general substrate transporter like domains"/>
    <property type="match status" value="1"/>
</dbReference>
<reference evidence="7 8" key="1">
    <citation type="submission" date="2017-10" db="EMBL/GenBank/DDBJ databases">
        <title>Sequencing the genomes of 1000 actinobacteria strains.</title>
        <authorList>
            <person name="Klenk H.-P."/>
        </authorList>
    </citation>
    <scope>NUCLEOTIDE SEQUENCE [LARGE SCALE GENOMIC DNA]</scope>
    <source>
        <strain evidence="7 8">DSM 21801</strain>
    </source>
</reference>
<evidence type="ECO:0000259" key="6">
    <source>
        <dbReference type="PROSITE" id="PS50850"/>
    </source>
</evidence>
<name>A0A2A9D1V8_9MICO</name>
<gene>
    <name evidence="7" type="ORF">ATL40_1511</name>
</gene>
<comment type="caution">
    <text evidence="7">The sequence shown here is derived from an EMBL/GenBank/DDBJ whole genome shotgun (WGS) entry which is preliminary data.</text>
</comment>
<dbReference type="Proteomes" id="UP000224915">
    <property type="component" value="Unassembled WGS sequence"/>
</dbReference>
<feature type="transmembrane region" description="Helical" evidence="5">
    <location>
        <begin position="126"/>
        <end position="143"/>
    </location>
</feature>
<protein>
    <submittedName>
        <fullName evidence="7">EmrB/QacA subfamily drug resistance transporter</fullName>
    </submittedName>
</protein>
<feature type="transmembrane region" description="Helical" evidence="5">
    <location>
        <begin position="217"/>
        <end position="234"/>
    </location>
</feature>
<feature type="transmembrane region" description="Helical" evidence="5">
    <location>
        <begin position="96"/>
        <end position="114"/>
    </location>
</feature>
<keyword evidence="4 5" id="KW-0472">Membrane</keyword>
<feature type="domain" description="Major facilitator superfamily (MFS) profile" evidence="6">
    <location>
        <begin position="1"/>
        <end position="438"/>
    </location>
</feature>